<evidence type="ECO:0000313" key="1">
    <source>
        <dbReference type="EMBL" id="EGO29476.1"/>
    </source>
</evidence>
<reference evidence="1" key="1">
    <citation type="submission" date="2011-04" db="EMBL/GenBank/DDBJ databases">
        <title>Evolution of plant cell wall degrading machinery underlies the functional diversity of forest fungi.</title>
        <authorList>
            <consortium name="US DOE Joint Genome Institute (JGI-PGF)"/>
            <person name="Eastwood D.C."/>
            <person name="Floudas D."/>
            <person name="Binder M."/>
            <person name="Majcherczyk A."/>
            <person name="Schneider P."/>
            <person name="Aerts A."/>
            <person name="Asiegbu F.O."/>
            <person name="Baker S.E."/>
            <person name="Barry K."/>
            <person name="Bendiksby M."/>
            <person name="Blumentritt M."/>
            <person name="Coutinho P.M."/>
            <person name="Cullen D."/>
            <person name="Cullen D."/>
            <person name="Gathman A."/>
            <person name="Goodell B."/>
            <person name="Henrissat B."/>
            <person name="Ihrmark K."/>
            <person name="Kauserud H."/>
            <person name="Kohler A."/>
            <person name="LaButti K."/>
            <person name="Lapidus A."/>
            <person name="Lavin J.L."/>
            <person name="Lee Y.-H."/>
            <person name="Lindquist E."/>
            <person name="Lilly W."/>
            <person name="Lucas S."/>
            <person name="Morin E."/>
            <person name="Murat C."/>
            <person name="Oguiza J.A."/>
            <person name="Park J."/>
            <person name="Pisabarro A.G."/>
            <person name="Riley R."/>
            <person name="Rosling A."/>
            <person name="Salamov A."/>
            <person name="Schmidt O."/>
            <person name="Schmutz J."/>
            <person name="Skrede I."/>
            <person name="Stenlid J."/>
            <person name="Wiebenga A."/>
            <person name="Xie X."/>
            <person name="Kues U."/>
            <person name="Hibbett D.S."/>
            <person name="Hoffmeister D."/>
            <person name="Hogberg N."/>
            <person name="Martin F."/>
            <person name="Grigoriev I.V."/>
            <person name="Watkinson S.C."/>
        </authorList>
    </citation>
    <scope>NUCLEOTIDE SEQUENCE</scope>
    <source>
        <strain evidence="1">S7.9</strain>
    </source>
</reference>
<gene>
    <name evidence="1" type="ORF">SERLADRAFT_378389</name>
</gene>
<sequence length="61" mass="6669">MVQERSNFNCGTSKYLSAGGECGCTGWMSCPVVEVNNLNTFSLTISANMREDKTVEEGEDK</sequence>
<dbReference type="GeneID" id="18810762"/>
<dbReference type="KEGG" id="sla:SERLADRAFT_378389"/>
<name>F8NHW6_SERL9</name>
<accession>F8NHW6</accession>
<dbReference type="HOGENOM" id="CLU_2924140_0_0_1"/>
<dbReference type="EMBL" id="GL945429">
    <property type="protein sequence ID" value="EGO29476.1"/>
    <property type="molecule type" value="Genomic_DNA"/>
</dbReference>
<dbReference type="AlphaFoldDB" id="F8NHW6"/>
<protein>
    <submittedName>
        <fullName evidence="1">Uncharacterized protein</fullName>
    </submittedName>
</protein>
<proteinExistence type="predicted"/>
<organism>
    <name type="scientific">Serpula lacrymans var. lacrymans (strain S7.9)</name>
    <name type="common">Dry rot fungus</name>
    <dbReference type="NCBI Taxonomy" id="578457"/>
    <lineage>
        <taxon>Eukaryota</taxon>
        <taxon>Fungi</taxon>
        <taxon>Dikarya</taxon>
        <taxon>Basidiomycota</taxon>
        <taxon>Agaricomycotina</taxon>
        <taxon>Agaricomycetes</taxon>
        <taxon>Agaricomycetidae</taxon>
        <taxon>Boletales</taxon>
        <taxon>Coniophorineae</taxon>
        <taxon>Serpulaceae</taxon>
        <taxon>Serpula</taxon>
    </lineage>
</organism>
<dbReference type="Proteomes" id="UP000008064">
    <property type="component" value="Unassembled WGS sequence"/>
</dbReference>
<dbReference type="RefSeq" id="XP_007313718.1">
    <property type="nucleotide sequence ID" value="XM_007313656.1"/>
</dbReference>